<evidence type="ECO:0000313" key="2">
    <source>
        <dbReference type="EMBL" id="QFI36369.1"/>
    </source>
</evidence>
<organism evidence="2 3">
    <name type="scientific">Moritella marina ATCC 15381</name>
    <dbReference type="NCBI Taxonomy" id="1202962"/>
    <lineage>
        <taxon>Bacteria</taxon>
        <taxon>Pseudomonadati</taxon>
        <taxon>Pseudomonadota</taxon>
        <taxon>Gammaproteobacteria</taxon>
        <taxon>Alteromonadales</taxon>
        <taxon>Moritellaceae</taxon>
        <taxon>Moritella</taxon>
    </lineage>
</organism>
<dbReference type="PROSITE" id="PS51257">
    <property type="entry name" value="PROKAR_LIPOPROTEIN"/>
    <property type="match status" value="1"/>
</dbReference>
<name>A0A5J6WET7_MORMI</name>
<dbReference type="OrthoDB" id="6401369at2"/>
<dbReference type="EMBL" id="CP044399">
    <property type="protein sequence ID" value="QFI36369.1"/>
    <property type="molecule type" value="Genomic_DNA"/>
</dbReference>
<gene>
    <name evidence="2" type="ORF">FR932_00325</name>
</gene>
<reference evidence="2 3" key="1">
    <citation type="submission" date="2019-09" db="EMBL/GenBank/DDBJ databases">
        <title>Hybrid Assembly of the complete Genome of the Deep-Sea Bacterium Moritella marina from long Nanopore and Illumina reads.</title>
        <authorList>
            <person name="Magin S."/>
            <person name="Georgoulis A."/>
            <person name="Papadimitriou K."/>
            <person name="Iliakis G."/>
            <person name="Vorgias C.E."/>
        </authorList>
    </citation>
    <scope>NUCLEOTIDE SEQUENCE [LARGE SCALE GENOMIC DNA]</scope>
    <source>
        <strain evidence="2 3">MP-1</strain>
    </source>
</reference>
<sequence>MSKLVLTMFLCLSLQACSNGTGSDKDGALAKIGNKAEEKKPEKNGLLAIGEFMAVMAVLKTQVE</sequence>
<evidence type="ECO:0000256" key="1">
    <source>
        <dbReference type="SAM" id="SignalP"/>
    </source>
</evidence>
<feature type="signal peptide" evidence="1">
    <location>
        <begin position="1"/>
        <end position="18"/>
    </location>
</feature>
<keyword evidence="1" id="KW-0732">Signal</keyword>
<accession>A0A5J6WET7</accession>
<feature type="chain" id="PRO_5023894179" evidence="1">
    <location>
        <begin position="19"/>
        <end position="64"/>
    </location>
</feature>
<proteinExistence type="predicted"/>
<dbReference type="Proteomes" id="UP000327424">
    <property type="component" value="Chromosome"/>
</dbReference>
<dbReference type="KEGG" id="mmaa:FR932_00325"/>
<protein>
    <submittedName>
        <fullName evidence="2">Uncharacterized protein</fullName>
    </submittedName>
</protein>
<keyword evidence="3" id="KW-1185">Reference proteome</keyword>
<evidence type="ECO:0000313" key="3">
    <source>
        <dbReference type="Proteomes" id="UP000327424"/>
    </source>
</evidence>
<dbReference type="AlphaFoldDB" id="A0A5J6WET7"/>
<dbReference type="RefSeq" id="WP_019440421.1">
    <property type="nucleotide sequence ID" value="NZ_ALOE01000008.1"/>
</dbReference>